<dbReference type="InterPro" id="IPR001810">
    <property type="entry name" value="F-box_dom"/>
</dbReference>
<evidence type="ECO:0000259" key="1">
    <source>
        <dbReference type="PROSITE" id="PS50181"/>
    </source>
</evidence>
<dbReference type="PROSITE" id="PS50181">
    <property type="entry name" value="FBOX"/>
    <property type="match status" value="1"/>
</dbReference>
<protein>
    <recommendedName>
        <fullName evidence="1">F-box domain-containing protein</fullName>
    </recommendedName>
</protein>
<proteinExistence type="predicted"/>
<evidence type="ECO:0000313" key="3">
    <source>
        <dbReference type="Proteomes" id="UP000663872"/>
    </source>
</evidence>
<reference evidence="2" key="1">
    <citation type="submission" date="2021-02" db="EMBL/GenBank/DDBJ databases">
        <authorList>
            <person name="Nowell W R."/>
        </authorList>
    </citation>
    <scope>NUCLEOTIDE SEQUENCE</scope>
</reference>
<organism evidence="2 3">
    <name type="scientific">Rotaria socialis</name>
    <dbReference type="NCBI Taxonomy" id="392032"/>
    <lineage>
        <taxon>Eukaryota</taxon>
        <taxon>Metazoa</taxon>
        <taxon>Spiralia</taxon>
        <taxon>Gnathifera</taxon>
        <taxon>Rotifera</taxon>
        <taxon>Eurotatoria</taxon>
        <taxon>Bdelloidea</taxon>
        <taxon>Philodinida</taxon>
        <taxon>Philodinidae</taxon>
        <taxon>Rotaria</taxon>
    </lineage>
</organism>
<evidence type="ECO:0000313" key="2">
    <source>
        <dbReference type="EMBL" id="CAF3491730.1"/>
    </source>
</evidence>
<feature type="domain" description="F-box" evidence="1">
    <location>
        <begin position="2"/>
        <end position="49"/>
    </location>
</feature>
<sequence>MTTAFDNIPDLSLIEILSYLSCTDALWAFSNINARMTTLLIELGFYRHANLSSTRYYQFKAFLPILRLNEIESLVIDCYASSIQLNKWPYLPQLITLRLKGVRNLVDVYNFAQKHAKTLMHLTVESSDDYQTVGLTKTKKIYPSWNLSDFVQKVLRHLCTLRLLDLGMETAFFSTSLVFKNHTNRLDLSKNYT</sequence>
<accession>A0A818GP18</accession>
<comment type="caution">
    <text evidence="2">The sequence shown here is derived from an EMBL/GenBank/DDBJ whole genome shotgun (WGS) entry which is preliminary data.</text>
</comment>
<dbReference type="AlphaFoldDB" id="A0A818GP18"/>
<dbReference type="EMBL" id="CAJNYT010002762">
    <property type="protein sequence ID" value="CAF3491730.1"/>
    <property type="molecule type" value="Genomic_DNA"/>
</dbReference>
<gene>
    <name evidence="2" type="ORF">GRG538_LOCUS17033</name>
</gene>
<name>A0A818GP18_9BILA</name>
<dbReference type="Proteomes" id="UP000663872">
    <property type="component" value="Unassembled WGS sequence"/>
</dbReference>